<evidence type="ECO:0000256" key="1">
    <source>
        <dbReference type="SAM" id="MobiDB-lite"/>
    </source>
</evidence>
<organism evidence="2 3">
    <name type="scientific">Ganoderma sinense ZZ0214-1</name>
    <dbReference type="NCBI Taxonomy" id="1077348"/>
    <lineage>
        <taxon>Eukaryota</taxon>
        <taxon>Fungi</taxon>
        <taxon>Dikarya</taxon>
        <taxon>Basidiomycota</taxon>
        <taxon>Agaricomycotina</taxon>
        <taxon>Agaricomycetes</taxon>
        <taxon>Polyporales</taxon>
        <taxon>Polyporaceae</taxon>
        <taxon>Ganoderma</taxon>
    </lineage>
</organism>
<accession>A0A2G8S974</accession>
<dbReference type="EMBL" id="AYKW01000015">
    <property type="protein sequence ID" value="PIL30313.1"/>
    <property type="molecule type" value="Genomic_DNA"/>
</dbReference>
<evidence type="ECO:0000313" key="3">
    <source>
        <dbReference type="Proteomes" id="UP000230002"/>
    </source>
</evidence>
<sequence length="180" mass="19560">MSEFKETVASIRDGPARFRAPADQMLRELPATGRAALLQTFESWVSWMREIIEFCTMYHLVHAGRNGLQDVEKLHFELGRKCEEAAHYTALRTSLLRSTGPTSASSNSMPSVGASRYSPPSPPSRPTATASTDLALRTASPSPTSSHTRLLASPVAPTLPIANGVEILPAPEVTTTSQRW</sequence>
<dbReference type="AlphaFoldDB" id="A0A2G8S974"/>
<keyword evidence="3" id="KW-1185">Reference proteome</keyword>
<name>A0A2G8S974_9APHY</name>
<feature type="compositionally biased region" description="Polar residues" evidence="1">
    <location>
        <begin position="97"/>
        <end position="110"/>
    </location>
</feature>
<feature type="compositionally biased region" description="Polar residues" evidence="1">
    <location>
        <begin position="139"/>
        <end position="148"/>
    </location>
</feature>
<evidence type="ECO:0000313" key="2">
    <source>
        <dbReference type="EMBL" id="PIL30313.1"/>
    </source>
</evidence>
<reference evidence="2 3" key="1">
    <citation type="journal article" date="2015" name="Sci. Rep.">
        <title>Chromosome-level genome map provides insights into diverse defense mechanisms in the medicinal fungus Ganoderma sinense.</title>
        <authorList>
            <person name="Zhu Y."/>
            <person name="Xu J."/>
            <person name="Sun C."/>
            <person name="Zhou S."/>
            <person name="Xu H."/>
            <person name="Nelson D.R."/>
            <person name="Qian J."/>
            <person name="Song J."/>
            <person name="Luo H."/>
            <person name="Xiang L."/>
            <person name="Li Y."/>
            <person name="Xu Z."/>
            <person name="Ji A."/>
            <person name="Wang L."/>
            <person name="Lu S."/>
            <person name="Hayward A."/>
            <person name="Sun W."/>
            <person name="Li X."/>
            <person name="Schwartz D.C."/>
            <person name="Wang Y."/>
            <person name="Chen S."/>
        </authorList>
    </citation>
    <scope>NUCLEOTIDE SEQUENCE [LARGE SCALE GENOMIC DNA]</scope>
    <source>
        <strain evidence="2 3">ZZ0214-1</strain>
    </source>
</reference>
<dbReference type="Proteomes" id="UP000230002">
    <property type="component" value="Unassembled WGS sequence"/>
</dbReference>
<proteinExistence type="predicted"/>
<comment type="caution">
    <text evidence="2">The sequence shown here is derived from an EMBL/GenBank/DDBJ whole genome shotgun (WGS) entry which is preliminary data.</text>
</comment>
<gene>
    <name evidence="2" type="ORF">GSI_07497</name>
</gene>
<protein>
    <submittedName>
        <fullName evidence="2">Uncharacterized protein</fullName>
    </submittedName>
</protein>
<feature type="region of interest" description="Disordered" evidence="1">
    <location>
        <begin position="97"/>
        <end position="150"/>
    </location>
</feature>